<evidence type="ECO:0000256" key="3">
    <source>
        <dbReference type="ARBA" id="ARBA00010790"/>
    </source>
</evidence>
<feature type="region of interest" description="Disordered" evidence="9">
    <location>
        <begin position="646"/>
        <end position="676"/>
    </location>
</feature>
<evidence type="ECO:0000256" key="8">
    <source>
        <dbReference type="PIRSR" id="PIRSR000137-2"/>
    </source>
</evidence>
<keyword evidence="8" id="KW-0285">Flavoprotein</keyword>
<dbReference type="Proteomes" id="UP001152646">
    <property type="component" value="Unassembled WGS sequence"/>
</dbReference>
<evidence type="ECO:0000313" key="12">
    <source>
        <dbReference type="Proteomes" id="UP001152646"/>
    </source>
</evidence>
<evidence type="ECO:0000256" key="6">
    <source>
        <dbReference type="ARBA" id="ARBA00023180"/>
    </source>
</evidence>
<comment type="cofactor">
    <cofactor evidence="8">
        <name>FAD</name>
        <dbReference type="ChEBI" id="CHEBI:57692"/>
    </cofactor>
</comment>
<keyword evidence="5" id="KW-0964">Secreted</keyword>
<evidence type="ECO:0000256" key="1">
    <source>
        <dbReference type="ARBA" id="ARBA00004191"/>
    </source>
</evidence>
<evidence type="ECO:0000256" key="2">
    <source>
        <dbReference type="ARBA" id="ARBA00004496"/>
    </source>
</evidence>
<keyword evidence="6" id="KW-0325">Glycoprotein</keyword>
<dbReference type="PIRSF" id="PIRSF000137">
    <property type="entry name" value="Alcohol_oxidase"/>
    <property type="match status" value="1"/>
</dbReference>
<dbReference type="PANTHER" id="PTHR11552">
    <property type="entry name" value="GLUCOSE-METHANOL-CHOLINE GMC OXIDOREDUCTASE"/>
    <property type="match status" value="1"/>
</dbReference>
<evidence type="ECO:0000259" key="10">
    <source>
        <dbReference type="PROSITE" id="PS00624"/>
    </source>
</evidence>
<dbReference type="InterPro" id="IPR000172">
    <property type="entry name" value="GMC_OxRdtase_N"/>
</dbReference>
<evidence type="ECO:0000256" key="4">
    <source>
        <dbReference type="ARBA" id="ARBA00022490"/>
    </source>
</evidence>
<name>A0A9W4JAB6_9EURO</name>
<keyword evidence="5" id="KW-0134">Cell wall</keyword>
<dbReference type="PROSITE" id="PS51257">
    <property type="entry name" value="PROKAR_LIPOPROTEIN"/>
    <property type="match status" value="1"/>
</dbReference>
<organism evidence="11 12">
    <name type="scientific">Penicillium salamii</name>
    <dbReference type="NCBI Taxonomy" id="1612424"/>
    <lineage>
        <taxon>Eukaryota</taxon>
        <taxon>Fungi</taxon>
        <taxon>Dikarya</taxon>
        <taxon>Ascomycota</taxon>
        <taxon>Pezizomycotina</taxon>
        <taxon>Eurotiomycetes</taxon>
        <taxon>Eurotiomycetidae</taxon>
        <taxon>Eurotiales</taxon>
        <taxon>Aspergillaceae</taxon>
        <taxon>Penicillium</taxon>
    </lineage>
</organism>
<dbReference type="SUPFAM" id="SSF54373">
    <property type="entry name" value="FAD-linked reductases, C-terminal domain"/>
    <property type="match status" value="1"/>
</dbReference>
<dbReference type="GO" id="GO:0005737">
    <property type="term" value="C:cytoplasm"/>
    <property type="evidence" value="ECO:0007669"/>
    <property type="project" value="UniProtKB-SubCell"/>
</dbReference>
<feature type="compositionally biased region" description="Basic and acidic residues" evidence="9">
    <location>
        <begin position="665"/>
        <end position="676"/>
    </location>
</feature>
<keyword evidence="8" id="KW-0274">FAD</keyword>
<feature type="active site" description="Proton acceptor" evidence="7">
    <location>
        <position position="627"/>
    </location>
</feature>
<dbReference type="GO" id="GO:0016614">
    <property type="term" value="F:oxidoreductase activity, acting on CH-OH group of donors"/>
    <property type="evidence" value="ECO:0007669"/>
    <property type="project" value="InterPro"/>
</dbReference>
<comment type="similarity">
    <text evidence="3">Belongs to the GMC oxidoreductase family.</text>
</comment>
<dbReference type="Gene3D" id="3.30.560.10">
    <property type="entry name" value="Glucose Oxidase, domain 3"/>
    <property type="match status" value="1"/>
</dbReference>
<comment type="subcellular location">
    <subcellularLocation>
        <location evidence="2">Cytoplasm</location>
    </subcellularLocation>
    <subcellularLocation>
        <location evidence="1">Secreted</location>
        <location evidence="1">Cell wall</location>
    </subcellularLocation>
</comment>
<feature type="active site" description="Proton donor" evidence="7">
    <location>
        <position position="583"/>
    </location>
</feature>
<sequence length="676" mass="73766">MHETIRNNQVSCLNMRAIGSSIFIASCVGSVSATFPNLNLFAYGNGGPLLGTSFGVPGANATFDYVVVGGGTAGLTIASRLAENRTVSVAVIEAGGFYEFDNGNYSVVPGYSSYYTGTDPTDYQPLVDWGFSTQPQSALGGRVLHYARGKTLGGSSARNYMLYQRPTVESMQRWADEVDDQSYTFNRMLPYYKKSVHYTPPNQALYGNSSNTEVEDAFSPKGGPVEVSFSNMVHAFGSWLQKAFTTLGMNQIDGFNSGDLIGSAFATFTINPQNAHRSSSESSFLQEVLNKGVGPTVYKNTMAQRILFTPHGNRATGLQVSTAGTFGTPQVNFTIHARKEVILSAGAFQSPQLLMVSGIGQCDHLRSLDIPCLQNLLGVGQNMQDHAIFGIAHRVNVLTASAMANNSTFAAQSVREYIEHATGPLSIFGPGYYGWEKLPNSLRSKLTRASREALSSFPSDWPELEWLPTSAFSGYNLNKVTADPKDGHQYATINGALNAPLSRGTVRLAGPTMNTLPLIDPQWLSDSTDMDLAVQMFHRQRQIWAKLAKLGVAEHEEYFPGVNVSTDAQIREFIQKSMATVYHAAATCKMGREDDTMAVIDSNARVYGVQGLRVVDASSFPFLPPGHPQSTIYAFAEKIADELLSQSEDQSEYDHGLSSSEDWETPMHRRPTELQY</sequence>
<dbReference type="AlphaFoldDB" id="A0A9W4JAB6"/>
<evidence type="ECO:0000256" key="9">
    <source>
        <dbReference type="SAM" id="MobiDB-lite"/>
    </source>
</evidence>
<dbReference type="InterPro" id="IPR012132">
    <property type="entry name" value="GMC_OxRdtase"/>
</dbReference>
<protein>
    <recommendedName>
        <fullName evidence="10">Glucose-methanol-choline oxidoreductase N-terminal domain-containing protein</fullName>
    </recommendedName>
</protein>
<comment type="caution">
    <text evidence="11">The sequence shown here is derived from an EMBL/GenBank/DDBJ whole genome shotgun (WGS) entry which is preliminary data.</text>
</comment>
<dbReference type="InterPro" id="IPR036188">
    <property type="entry name" value="FAD/NAD-bd_sf"/>
</dbReference>
<evidence type="ECO:0000313" key="11">
    <source>
        <dbReference type="EMBL" id="CAG8379090.1"/>
    </source>
</evidence>
<dbReference type="PANTHER" id="PTHR11552:SF138">
    <property type="entry name" value="DEHYDROGENASE PKFF-RELATED"/>
    <property type="match status" value="1"/>
</dbReference>
<dbReference type="PROSITE" id="PS00624">
    <property type="entry name" value="GMC_OXRED_2"/>
    <property type="match status" value="1"/>
</dbReference>
<accession>A0A9W4JAB6</accession>
<dbReference type="Pfam" id="PF00732">
    <property type="entry name" value="GMC_oxred_N"/>
    <property type="match status" value="1"/>
</dbReference>
<reference evidence="11" key="1">
    <citation type="submission" date="2021-07" db="EMBL/GenBank/DDBJ databases">
        <authorList>
            <person name="Branca A.L. A."/>
        </authorList>
    </citation>
    <scope>NUCLEOTIDE SEQUENCE</scope>
</reference>
<dbReference type="GO" id="GO:0050660">
    <property type="term" value="F:flavin adenine dinucleotide binding"/>
    <property type="evidence" value="ECO:0007669"/>
    <property type="project" value="InterPro"/>
</dbReference>
<dbReference type="Gene3D" id="3.50.50.60">
    <property type="entry name" value="FAD/NAD(P)-binding domain"/>
    <property type="match status" value="1"/>
</dbReference>
<proteinExistence type="inferred from homology"/>
<evidence type="ECO:0000256" key="5">
    <source>
        <dbReference type="ARBA" id="ARBA00022512"/>
    </source>
</evidence>
<dbReference type="OrthoDB" id="269227at2759"/>
<dbReference type="Pfam" id="PF05199">
    <property type="entry name" value="GMC_oxred_C"/>
    <property type="match status" value="1"/>
</dbReference>
<feature type="binding site" evidence="8">
    <location>
        <begin position="628"/>
        <end position="629"/>
    </location>
    <ligand>
        <name>FAD</name>
        <dbReference type="ChEBI" id="CHEBI:57692"/>
    </ligand>
</feature>
<dbReference type="GO" id="GO:0044550">
    <property type="term" value="P:secondary metabolite biosynthetic process"/>
    <property type="evidence" value="ECO:0007669"/>
    <property type="project" value="TreeGrafter"/>
</dbReference>
<evidence type="ECO:0000256" key="7">
    <source>
        <dbReference type="PIRSR" id="PIRSR000137-1"/>
    </source>
</evidence>
<keyword evidence="4" id="KW-0963">Cytoplasm</keyword>
<feature type="domain" description="Glucose-methanol-choline oxidoreductase N-terminal" evidence="10">
    <location>
        <begin position="346"/>
        <end position="360"/>
    </location>
</feature>
<dbReference type="EMBL" id="CAJVPA010000185">
    <property type="protein sequence ID" value="CAG8379090.1"/>
    <property type="molecule type" value="Genomic_DNA"/>
</dbReference>
<gene>
    <name evidence="11" type="ORF">PSALAMII_LOCUS5813</name>
</gene>
<dbReference type="SUPFAM" id="SSF51905">
    <property type="entry name" value="FAD/NAD(P)-binding domain"/>
    <property type="match status" value="1"/>
</dbReference>
<dbReference type="InterPro" id="IPR007867">
    <property type="entry name" value="GMC_OxRtase_C"/>
</dbReference>